<dbReference type="eggNOG" id="ENOG502QUGT">
    <property type="taxonomic scope" value="Eukaryota"/>
</dbReference>
<dbReference type="PANTHER" id="PTHR33472:SF28">
    <property type="entry name" value="BROMO AND FHA DOMAIN-CONTAINING PROTEIN DDB_G0267958"/>
    <property type="match status" value="1"/>
</dbReference>
<dbReference type="InParanoid" id="D8TRX6"/>
<evidence type="ECO:0000256" key="2">
    <source>
        <dbReference type="SAM" id="SignalP"/>
    </source>
</evidence>
<feature type="compositionally biased region" description="Pro residues" evidence="1">
    <location>
        <begin position="498"/>
        <end position="510"/>
    </location>
</feature>
<keyword evidence="5" id="KW-1185">Reference proteome</keyword>
<dbReference type="MEROPS" id="M11.002"/>
<dbReference type="Proteomes" id="UP000001058">
    <property type="component" value="Unassembled WGS sequence"/>
</dbReference>
<dbReference type="SUPFAM" id="SSF55486">
    <property type="entry name" value="Metalloproteases ('zincins'), catalytic domain"/>
    <property type="match status" value="1"/>
</dbReference>
<dbReference type="GeneID" id="9623811"/>
<reference evidence="4 5" key="1">
    <citation type="journal article" date="2010" name="Science">
        <title>Genomic analysis of organismal complexity in the multicellular green alga Volvox carteri.</title>
        <authorList>
            <person name="Prochnik S.E."/>
            <person name="Umen J."/>
            <person name="Nedelcu A.M."/>
            <person name="Hallmann A."/>
            <person name="Miller S.M."/>
            <person name="Nishii I."/>
            <person name="Ferris P."/>
            <person name="Kuo A."/>
            <person name="Mitros T."/>
            <person name="Fritz-Laylin L.K."/>
            <person name="Hellsten U."/>
            <person name="Chapman J."/>
            <person name="Simakov O."/>
            <person name="Rensing S.A."/>
            <person name="Terry A."/>
            <person name="Pangilinan J."/>
            <person name="Kapitonov V."/>
            <person name="Jurka J."/>
            <person name="Salamov A."/>
            <person name="Shapiro H."/>
            <person name="Schmutz J."/>
            <person name="Grimwood J."/>
            <person name="Lindquist E."/>
            <person name="Lucas S."/>
            <person name="Grigoriev I.V."/>
            <person name="Schmitt R."/>
            <person name="Kirk D."/>
            <person name="Rokhsar D.S."/>
        </authorList>
    </citation>
    <scope>NUCLEOTIDE SEQUENCE [LARGE SCALE GENOMIC DNA]</scope>
    <source>
        <strain evidence="5">f. Nagariensis / Eve</strain>
    </source>
</reference>
<protein>
    <recommendedName>
        <fullName evidence="3">Peptidase M11 gametolysin domain-containing protein</fullName>
    </recommendedName>
</protein>
<gene>
    <name evidence="4" type="ORF">VOLCADRAFT_89474</name>
</gene>
<feature type="compositionally biased region" description="Pro residues" evidence="1">
    <location>
        <begin position="23"/>
        <end position="39"/>
    </location>
</feature>
<dbReference type="EMBL" id="GL378334">
    <property type="protein sequence ID" value="EFJ49723.1"/>
    <property type="molecule type" value="Genomic_DNA"/>
</dbReference>
<dbReference type="AlphaFoldDB" id="D8TRX6"/>
<feature type="region of interest" description="Disordered" evidence="1">
    <location>
        <begin position="455"/>
        <end position="563"/>
    </location>
</feature>
<accession>D8TRX6</accession>
<feature type="chain" id="PRO_5003123801" description="Peptidase M11 gametolysin domain-containing protein" evidence="2">
    <location>
        <begin position="19"/>
        <end position="563"/>
    </location>
</feature>
<feature type="compositionally biased region" description="Pro residues" evidence="1">
    <location>
        <begin position="457"/>
        <end position="476"/>
    </location>
</feature>
<sequence length="563" mass="59892">MLSSLLVLLALMTTGAGAAPVKKLPPPPSLRSPPPPVPTPSQTSVALALQGKLQYRTTRPAGTWLLTGVVVNKVTTNYQLPGQPIDGTTGMPIPPGRTISLTCILSGPKSTVCTSVAAAKVTVAAAPVQSTNLTLSVLVMVVSLTDSASCASRPGANVTDVRNAFLEPDGYADFFGNCSYGRMVFNRQALTVVSTAVSCSLPIMRCAEDAIASAAQQQATASGIKIGSYARFLYVLPVDFAVTCGWVGLAELPGAQSWFTADSQGIFSKGTVMQEMLHNVGLYHGWQDGVEYNDESTAMGYGDSCPSAPELMRLGWAFPLVELNSSSFPVATFRTFTLPATYLGPTGVMIKIRLDWLDFYTKNVYLALRVKAAGDISLLDKFNGKISIHEVNKDIDNDFTAPGDPRVSIIGVVGANSPSSYFNYKLYLLTGAFNPVTSSMSVKICRFVDGPNECVDMPPPPPPPPPSPPPPPPPTQSAPSVLLNQPFPPSPEDREARPPPPGSSSPPPSPDDSLTVRPPPKDRSPPRTPSPLRTDRSPPRTPSPLRTDRSPPRTPSPRRSNDD</sequence>
<name>D8TRX6_VOLCA</name>
<keyword evidence="2" id="KW-0732">Signal</keyword>
<dbReference type="InterPro" id="IPR008752">
    <property type="entry name" value="Peptidase_M11"/>
</dbReference>
<proteinExistence type="predicted"/>
<dbReference type="RefSeq" id="XP_002949230.1">
    <property type="nucleotide sequence ID" value="XM_002949184.1"/>
</dbReference>
<organism evidence="5">
    <name type="scientific">Volvox carteri f. nagariensis</name>
    <dbReference type="NCBI Taxonomy" id="3068"/>
    <lineage>
        <taxon>Eukaryota</taxon>
        <taxon>Viridiplantae</taxon>
        <taxon>Chlorophyta</taxon>
        <taxon>core chlorophytes</taxon>
        <taxon>Chlorophyceae</taxon>
        <taxon>CS clade</taxon>
        <taxon>Chlamydomonadales</taxon>
        <taxon>Volvocaceae</taxon>
        <taxon>Volvox</taxon>
    </lineage>
</organism>
<feature type="signal peptide" evidence="2">
    <location>
        <begin position="1"/>
        <end position="18"/>
    </location>
</feature>
<feature type="domain" description="Peptidase M11 gametolysin" evidence="3">
    <location>
        <begin position="141"/>
        <end position="422"/>
    </location>
</feature>
<feature type="region of interest" description="Disordered" evidence="1">
    <location>
        <begin position="20"/>
        <end position="42"/>
    </location>
</feature>
<evidence type="ECO:0000259" key="3">
    <source>
        <dbReference type="Pfam" id="PF05548"/>
    </source>
</evidence>
<evidence type="ECO:0000256" key="1">
    <source>
        <dbReference type="SAM" id="MobiDB-lite"/>
    </source>
</evidence>
<evidence type="ECO:0000313" key="4">
    <source>
        <dbReference type="EMBL" id="EFJ49723.1"/>
    </source>
</evidence>
<evidence type="ECO:0000313" key="5">
    <source>
        <dbReference type="Proteomes" id="UP000001058"/>
    </source>
</evidence>
<dbReference type="OrthoDB" id="544671at2759"/>
<dbReference type="Pfam" id="PF05548">
    <property type="entry name" value="Peptidase_M11"/>
    <property type="match status" value="1"/>
</dbReference>
<dbReference type="PANTHER" id="PTHR33472">
    <property type="entry name" value="OS01G0106600 PROTEIN"/>
    <property type="match status" value="1"/>
</dbReference>
<dbReference type="KEGG" id="vcn:VOLCADRAFT_89474"/>